<dbReference type="NCBIfam" id="TIGR01224">
    <property type="entry name" value="hutI"/>
    <property type="match status" value="1"/>
</dbReference>
<dbReference type="InterPro" id="IPR005920">
    <property type="entry name" value="HutI"/>
</dbReference>
<feature type="domain" description="Amidohydrolase-related" evidence="8">
    <location>
        <begin position="75"/>
        <end position="395"/>
    </location>
</feature>
<dbReference type="PANTHER" id="PTHR42752:SF1">
    <property type="entry name" value="IMIDAZOLONEPROPIONASE-RELATED"/>
    <property type="match status" value="1"/>
</dbReference>
<feature type="binding site" evidence="7">
    <location>
        <position position="93"/>
    </location>
    <ligand>
        <name>4-imidazolone-5-propanoate</name>
        <dbReference type="ChEBI" id="CHEBI:77893"/>
    </ligand>
</feature>
<dbReference type="EMBL" id="QRFF01000003">
    <property type="protein sequence ID" value="KAA3501990.1"/>
    <property type="molecule type" value="Genomic_DNA"/>
</dbReference>
<protein>
    <recommendedName>
        <fullName evidence="1 7">Imidazolonepropionase</fullName>
        <ecNumber evidence="1 7">3.5.2.7</ecNumber>
    </recommendedName>
    <alternativeName>
        <fullName evidence="7">Imidazolone-5-propionate hydrolase</fullName>
    </alternativeName>
</protein>
<dbReference type="GO" id="GO:0005737">
    <property type="term" value="C:cytoplasm"/>
    <property type="evidence" value="ECO:0007669"/>
    <property type="project" value="UniProtKB-SubCell"/>
</dbReference>
<feature type="binding site" evidence="7">
    <location>
        <position position="86"/>
    </location>
    <ligand>
        <name>Zn(2+)</name>
        <dbReference type="ChEBI" id="CHEBI:29105"/>
    </ligand>
</feature>
<evidence type="ECO:0000313" key="10">
    <source>
        <dbReference type="Proteomes" id="UP000473658"/>
    </source>
</evidence>
<dbReference type="GO" id="GO:0005506">
    <property type="term" value="F:iron ion binding"/>
    <property type="evidence" value="ECO:0007669"/>
    <property type="project" value="UniProtKB-UniRule"/>
</dbReference>
<feature type="binding site" evidence="7">
    <location>
        <position position="156"/>
    </location>
    <ligand>
        <name>N-formimidoyl-L-glutamate</name>
        <dbReference type="ChEBI" id="CHEBI:58928"/>
    </ligand>
</feature>
<feature type="binding site" evidence="7">
    <location>
        <position position="254"/>
    </location>
    <ligand>
        <name>Fe(3+)</name>
        <dbReference type="ChEBI" id="CHEBI:29034"/>
    </ligand>
</feature>
<dbReference type="InterPro" id="IPR032466">
    <property type="entry name" value="Metal_Hydrolase"/>
</dbReference>
<dbReference type="SUPFAM" id="SSF51556">
    <property type="entry name" value="Metallo-dependent hydrolases"/>
    <property type="match status" value="1"/>
</dbReference>
<feature type="binding site" evidence="7">
    <location>
        <position position="189"/>
    </location>
    <ligand>
        <name>4-imidazolone-5-propanoate</name>
        <dbReference type="ChEBI" id="CHEBI:77893"/>
    </ligand>
</feature>
<gene>
    <name evidence="7" type="primary">hutI</name>
    <name evidence="9" type="ORF">DXM27_14315</name>
</gene>
<feature type="binding site" evidence="7">
    <location>
        <position position="333"/>
    </location>
    <ligand>
        <name>N-formimidoyl-L-glutamate</name>
        <dbReference type="ChEBI" id="CHEBI:58928"/>
    </ligand>
</feature>
<evidence type="ECO:0000256" key="2">
    <source>
        <dbReference type="ARBA" id="ARBA00022723"/>
    </source>
</evidence>
<feature type="binding site" evidence="7">
    <location>
        <position position="331"/>
    </location>
    <ligand>
        <name>N-formimidoyl-L-glutamate</name>
        <dbReference type="ChEBI" id="CHEBI:58928"/>
    </ligand>
</feature>
<keyword evidence="6 7" id="KW-0408">Iron</keyword>
<evidence type="ECO:0000256" key="1">
    <source>
        <dbReference type="ARBA" id="ARBA00012864"/>
    </source>
</evidence>
<keyword evidence="4 7" id="KW-0369">Histidine metabolism</keyword>
<evidence type="ECO:0000256" key="5">
    <source>
        <dbReference type="ARBA" id="ARBA00022833"/>
    </source>
</evidence>
<dbReference type="GO" id="GO:0019556">
    <property type="term" value="P:L-histidine catabolic process to glutamate and formamide"/>
    <property type="evidence" value="ECO:0007669"/>
    <property type="project" value="UniProtKB-UniRule"/>
</dbReference>
<comment type="cofactor">
    <cofactor evidence="7">
        <name>Zn(2+)</name>
        <dbReference type="ChEBI" id="CHEBI:29105"/>
    </cofactor>
    <cofactor evidence="7">
        <name>Fe(3+)</name>
        <dbReference type="ChEBI" id="CHEBI:29034"/>
    </cofactor>
    <text evidence="7">Binds 1 zinc or iron ion per subunit.</text>
</comment>
<dbReference type="InterPro" id="IPR006680">
    <property type="entry name" value="Amidohydro-rel"/>
</dbReference>
<reference evidence="9 10" key="1">
    <citation type="submission" date="2018-08" db="EMBL/GenBank/DDBJ databases">
        <title>Crown Gall in kiwifruit.</title>
        <authorList>
            <person name="Visnovsky S.B."/>
            <person name="Pitman A.R."/>
        </authorList>
    </citation>
    <scope>NUCLEOTIDE SEQUENCE [LARGE SCALE GENOMIC DNA]</scope>
    <source>
        <strain evidence="9 10">SBV_302_78_2</strain>
    </source>
</reference>
<organism evidence="9 10">
    <name type="scientific">Rhizobium rhizogenes</name>
    <name type="common">Agrobacterium rhizogenes</name>
    <dbReference type="NCBI Taxonomy" id="359"/>
    <lineage>
        <taxon>Bacteria</taxon>
        <taxon>Pseudomonadati</taxon>
        <taxon>Pseudomonadota</taxon>
        <taxon>Alphaproteobacteria</taxon>
        <taxon>Hyphomicrobiales</taxon>
        <taxon>Rhizobiaceae</taxon>
        <taxon>Rhizobium/Agrobacterium group</taxon>
        <taxon>Rhizobium</taxon>
    </lineage>
</organism>
<dbReference type="Gene3D" id="2.30.40.10">
    <property type="entry name" value="Urease, subunit C, domain 1"/>
    <property type="match status" value="1"/>
</dbReference>
<feature type="binding site" evidence="7">
    <location>
        <position position="329"/>
    </location>
    <ligand>
        <name>Fe(3+)</name>
        <dbReference type="ChEBI" id="CHEBI:29034"/>
    </ligand>
</feature>
<evidence type="ECO:0000256" key="6">
    <source>
        <dbReference type="ARBA" id="ARBA00023004"/>
    </source>
</evidence>
<dbReference type="GO" id="GO:0008270">
    <property type="term" value="F:zinc ion binding"/>
    <property type="evidence" value="ECO:0007669"/>
    <property type="project" value="UniProtKB-UniRule"/>
</dbReference>
<comment type="subcellular location">
    <subcellularLocation>
        <location evidence="7">Cytoplasm</location>
    </subcellularLocation>
</comment>
<dbReference type="Proteomes" id="UP000473658">
    <property type="component" value="Unassembled WGS sequence"/>
</dbReference>
<evidence type="ECO:0000256" key="3">
    <source>
        <dbReference type="ARBA" id="ARBA00022801"/>
    </source>
</evidence>
<dbReference type="CDD" id="cd01296">
    <property type="entry name" value="Imidazolone-5PH"/>
    <property type="match status" value="1"/>
</dbReference>
<feature type="binding site" evidence="7">
    <location>
        <position position="334"/>
    </location>
    <ligand>
        <name>4-imidazolone-5-propanoate</name>
        <dbReference type="ChEBI" id="CHEBI:77893"/>
    </ligand>
</feature>
<comment type="similarity">
    <text evidence="7">Belongs to the metallo-dependent hydrolases superfamily. HutI family.</text>
</comment>
<dbReference type="FunFam" id="3.20.20.140:FF:000007">
    <property type="entry name" value="Imidazolonepropionase"/>
    <property type="match status" value="1"/>
</dbReference>
<name>A0AA88F4Q7_RHIRH</name>
<dbReference type="InterPro" id="IPR011059">
    <property type="entry name" value="Metal-dep_hydrolase_composite"/>
</dbReference>
<feature type="binding site" evidence="7">
    <location>
        <position position="329"/>
    </location>
    <ligand>
        <name>Zn(2+)</name>
        <dbReference type="ChEBI" id="CHEBI:29105"/>
    </ligand>
</feature>
<dbReference type="GO" id="GO:0050480">
    <property type="term" value="F:imidazolonepropionase activity"/>
    <property type="evidence" value="ECO:0007669"/>
    <property type="project" value="UniProtKB-UniRule"/>
</dbReference>
<dbReference type="RefSeq" id="WP_149899700.1">
    <property type="nucleotide sequence ID" value="NZ_QRFF01000003.1"/>
</dbReference>
<dbReference type="SUPFAM" id="SSF51338">
    <property type="entry name" value="Composite domain of metallo-dependent hydrolases"/>
    <property type="match status" value="1"/>
</dbReference>
<dbReference type="EC" id="3.5.2.7" evidence="1 7"/>
<dbReference type="HAMAP" id="MF_00372">
    <property type="entry name" value="HutI"/>
    <property type="match status" value="1"/>
</dbReference>
<comment type="function">
    <text evidence="7">Catalyzes the hydrolytic cleavage of the carbon-nitrogen bond in imidazolone-5-propanoate to yield N-formimidoyl-L-glutamate. It is the third step in the universal histidine degradation pathway.</text>
</comment>
<comment type="caution">
    <text evidence="9">The sequence shown here is derived from an EMBL/GenBank/DDBJ whole genome shotgun (WGS) entry which is preliminary data.</text>
</comment>
<feature type="binding site" evidence="7">
    <location>
        <position position="156"/>
    </location>
    <ligand>
        <name>4-imidazolone-5-propanoate</name>
        <dbReference type="ChEBI" id="CHEBI:77893"/>
    </ligand>
</feature>
<feature type="binding site" evidence="7">
    <location>
        <position position="257"/>
    </location>
    <ligand>
        <name>4-imidazolone-5-propanoate</name>
        <dbReference type="ChEBI" id="CHEBI:77893"/>
    </ligand>
</feature>
<evidence type="ECO:0000313" key="9">
    <source>
        <dbReference type="EMBL" id="KAA3501990.1"/>
    </source>
</evidence>
<evidence type="ECO:0000259" key="8">
    <source>
        <dbReference type="Pfam" id="PF01979"/>
    </source>
</evidence>
<keyword evidence="2 7" id="KW-0479">Metal-binding</keyword>
<keyword evidence="7" id="KW-0963">Cytoplasm</keyword>
<dbReference type="PANTHER" id="PTHR42752">
    <property type="entry name" value="IMIDAZOLONEPROPIONASE"/>
    <property type="match status" value="1"/>
</dbReference>
<sequence length="419" mass="44561">MPGNKSVKGMAAGGATTLWRNARLATFDPSMEGIGAVENAVIAVRGGRIAFAGPQNDLPVDLADADEITDCGGRWITPSLIDCHTHLVFGGNRAMEFEMRLNGATYEEIAKAGGGIVSSVRDTRAVSEDTLVAQALPRLDTLLAEGISTIEIKSGYGLDIDTELKMLRVARRLETLRPVRIVTSYLAAHATPAEYKGRNADYITDVVLPGLEKAHAEGLVDAVDGFCEGIAFSVEEITRVFEKARQLGLPVKLHAEQLSNLGGTKLAASFGALSADHLEYLDETGARAMAQAGTVAVLLPGAFYALREKQAPPVQALRDAGADMALATDCNPGTSPLTSLLLTMNMGATLFRMTVEECLTATTRNAAKALGLLAETGTLEAGKSADFTIWDIERPAELVYRIGFNPLNARIFKGRKVSA</sequence>
<comment type="catalytic activity">
    <reaction evidence="7">
        <text>4-imidazolone-5-propanoate + H2O = N-formimidoyl-L-glutamate</text>
        <dbReference type="Rhea" id="RHEA:23660"/>
        <dbReference type="ChEBI" id="CHEBI:15377"/>
        <dbReference type="ChEBI" id="CHEBI:58928"/>
        <dbReference type="ChEBI" id="CHEBI:77893"/>
        <dbReference type="EC" id="3.5.2.7"/>
    </reaction>
</comment>
<feature type="binding site" evidence="7">
    <location>
        <position position="254"/>
    </location>
    <ligand>
        <name>Zn(2+)</name>
        <dbReference type="ChEBI" id="CHEBI:29105"/>
    </ligand>
</feature>
<dbReference type="Pfam" id="PF01979">
    <property type="entry name" value="Amidohydro_1"/>
    <property type="match status" value="1"/>
</dbReference>
<feature type="binding site" evidence="7">
    <location>
        <position position="84"/>
    </location>
    <ligand>
        <name>Zn(2+)</name>
        <dbReference type="ChEBI" id="CHEBI:29105"/>
    </ligand>
</feature>
<keyword evidence="3 7" id="KW-0378">Hydrolase</keyword>
<feature type="binding site" evidence="7">
    <location>
        <position position="86"/>
    </location>
    <ligand>
        <name>Fe(3+)</name>
        <dbReference type="ChEBI" id="CHEBI:29034"/>
    </ligand>
</feature>
<comment type="pathway">
    <text evidence="7">Amino-acid degradation; L-histidine degradation into L-glutamate; N-formimidoyl-L-glutamate from L-histidine: step 3/3.</text>
</comment>
<keyword evidence="5 7" id="KW-0862">Zinc</keyword>
<accession>A0AA88F4Q7</accession>
<feature type="binding site" evidence="7">
    <location>
        <position position="84"/>
    </location>
    <ligand>
        <name>Fe(3+)</name>
        <dbReference type="ChEBI" id="CHEBI:29034"/>
    </ligand>
</feature>
<proteinExistence type="inferred from homology"/>
<evidence type="ECO:0000256" key="7">
    <source>
        <dbReference type="HAMAP-Rule" id="MF_00372"/>
    </source>
</evidence>
<dbReference type="Gene3D" id="3.20.20.140">
    <property type="entry name" value="Metal-dependent hydrolases"/>
    <property type="match status" value="1"/>
</dbReference>
<dbReference type="AlphaFoldDB" id="A0AA88F4Q7"/>
<evidence type="ECO:0000256" key="4">
    <source>
        <dbReference type="ARBA" id="ARBA00022808"/>
    </source>
</evidence>